<evidence type="ECO:0000256" key="8">
    <source>
        <dbReference type="HAMAP-Rule" id="MF_00182"/>
    </source>
</evidence>
<comment type="similarity">
    <text evidence="2 8">Belongs to the Fmt family.</text>
</comment>
<comment type="function">
    <text evidence="1 8">Attaches a formyl group to the free amino group of methionyl-tRNA(fMet). The formyl group appears to play a dual role in the initiator identity of N-formylmethionyl-tRNA by promoting its recognition by IF2 and preventing the misappropriation of this tRNA by the elongation apparatus.</text>
</comment>
<dbReference type="EC" id="2.1.2.9" evidence="3 8"/>
<dbReference type="Pfam" id="PF02911">
    <property type="entry name" value="Formyl_trans_C"/>
    <property type="match status" value="1"/>
</dbReference>
<feature type="domain" description="Formyl transferase C-terminal" evidence="10">
    <location>
        <begin position="207"/>
        <end position="303"/>
    </location>
</feature>
<proteinExistence type="inferred from homology"/>
<dbReference type="PROSITE" id="PS00373">
    <property type="entry name" value="GART"/>
    <property type="match status" value="1"/>
</dbReference>
<dbReference type="PANTHER" id="PTHR11138">
    <property type="entry name" value="METHIONYL-TRNA FORMYLTRANSFERASE"/>
    <property type="match status" value="1"/>
</dbReference>
<evidence type="ECO:0000256" key="1">
    <source>
        <dbReference type="ARBA" id="ARBA00002606"/>
    </source>
</evidence>
<dbReference type="GO" id="GO:0005829">
    <property type="term" value="C:cytosol"/>
    <property type="evidence" value="ECO:0007669"/>
    <property type="project" value="TreeGrafter"/>
</dbReference>
<dbReference type="EMBL" id="JGVK01000022">
    <property type="protein sequence ID" value="KEY91266.1"/>
    <property type="molecule type" value="Genomic_DNA"/>
</dbReference>
<evidence type="ECO:0000256" key="3">
    <source>
        <dbReference type="ARBA" id="ARBA00012261"/>
    </source>
</evidence>
<dbReference type="InterPro" id="IPR041711">
    <property type="entry name" value="Met-tRNA-FMT_N"/>
</dbReference>
<comment type="caution">
    <text evidence="11">The sequence shown here is derived from an EMBL/GenBank/DDBJ whole genome shotgun (WGS) entry which is preliminary data.</text>
</comment>
<reference evidence="11 12" key="1">
    <citation type="submission" date="2014-03" db="EMBL/GenBank/DDBJ databases">
        <title>Selection and divergence in the genomes of co-occurring obligate luminous symbionts with specific hosts.</title>
        <authorList>
            <person name="Hendry T.A."/>
            <person name="de Wet J.R."/>
            <person name="Dunlap P.V."/>
        </authorList>
    </citation>
    <scope>NUCLEOTIDE SEQUENCE [LARGE SCALE GENOMIC DNA]</scope>
    <source>
        <strain evidence="11 12">Ppalp.1</strain>
    </source>
</reference>
<dbReference type="RefSeq" id="WP_034414135.1">
    <property type="nucleotide sequence ID" value="NZ_JGVK01000022.1"/>
</dbReference>
<dbReference type="InterPro" id="IPR005794">
    <property type="entry name" value="Fmt"/>
</dbReference>
<dbReference type="InterPro" id="IPR036477">
    <property type="entry name" value="Formyl_transf_N_sf"/>
</dbReference>
<evidence type="ECO:0000256" key="5">
    <source>
        <dbReference type="ARBA" id="ARBA00022679"/>
    </source>
</evidence>
<dbReference type="eggNOG" id="COG0223">
    <property type="taxonomic scope" value="Bacteria"/>
</dbReference>
<dbReference type="PANTHER" id="PTHR11138:SF5">
    <property type="entry name" value="METHIONYL-TRNA FORMYLTRANSFERASE, MITOCHONDRIAL"/>
    <property type="match status" value="1"/>
</dbReference>
<dbReference type="CDD" id="cd08646">
    <property type="entry name" value="FMT_core_Met-tRNA-FMT_N"/>
    <property type="match status" value="1"/>
</dbReference>
<dbReference type="InterPro" id="IPR037022">
    <property type="entry name" value="Formyl_trans_C_sf"/>
</dbReference>
<dbReference type="InterPro" id="IPR044135">
    <property type="entry name" value="Met-tRNA-FMT_C"/>
</dbReference>
<comment type="catalytic activity">
    <reaction evidence="7 8">
        <text>L-methionyl-tRNA(fMet) + (6R)-10-formyltetrahydrofolate = N-formyl-L-methionyl-tRNA(fMet) + (6S)-5,6,7,8-tetrahydrofolate + H(+)</text>
        <dbReference type="Rhea" id="RHEA:24380"/>
        <dbReference type="Rhea" id="RHEA-COMP:9952"/>
        <dbReference type="Rhea" id="RHEA-COMP:9953"/>
        <dbReference type="ChEBI" id="CHEBI:15378"/>
        <dbReference type="ChEBI" id="CHEBI:57453"/>
        <dbReference type="ChEBI" id="CHEBI:78530"/>
        <dbReference type="ChEBI" id="CHEBI:78844"/>
        <dbReference type="ChEBI" id="CHEBI:195366"/>
        <dbReference type="EC" id="2.1.2.9"/>
    </reaction>
</comment>
<dbReference type="CDD" id="cd08704">
    <property type="entry name" value="Met_tRNA_FMT_C"/>
    <property type="match status" value="1"/>
</dbReference>
<evidence type="ECO:0000259" key="9">
    <source>
        <dbReference type="Pfam" id="PF00551"/>
    </source>
</evidence>
<dbReference type="STRING" id="1179155.CF67_03005"/>
<organism evidence="11 12">
    <name type="scientific">Candidatus Photodesmus blepharonis</name>
    <dbReference type="NCBI Taxonomy" id="1179155"/>
    <lineage>
        <taxon>Bacteria</taxon>
        <taxon>Pseudomonadati</taxon>
        <taxon>Pseudomonadota</taxon>
        <taxon>Gammaproteobacteria</taxon>
        <taxon>Vibrionales</taxon>
        <taxon>Vibrionaceae</taxon>
        <taxon>Candidatus Photodesmus</taxon>
    </lineage>
</organism>
<feature type="domain" description="Formyl transferase N-terminal" evidence="9">
    <location>
        <begin position="6"/>
        <end position="183"/>
    </location>
</feature>
<dbReference type="HAMAP" id="MF_00182">
    <property type="entry name" value="Formyl_trans"/>
    <property type="match status" value="1"/>
</dbReference>
<accession>A0A084CN87</accession>
<keyword evidence="6 8" id="KW-0648">Protein biosynthesis</keyword>
<dbReference type="SUPFAM" id="SSF50486">
    <property type="entry name" value="FMT C-terminal domain-like"/>
    <property type="match status" value="1"/>
</dbReference>
<evidence type="ECO:0000313" key="11">
    <source>
        <dbReference type="EMBL" id="KEY91266.1"/>
    </source>
</evidence>
<dbReference type="InterPro" id="IPR002376">
    <property type="entry name" value="Formyl_transf_N"/>
</dbReference>
<sequence>MNQSLRIIFAGTPNFAVYHLMTLLSSEHKVVAIYTRPDRLAGRGKKLTSSPIKNMALKHDIPIYQPENFNSDCSKQQLMDLNADLMVVVAYGLLLPKAIINIPKFGCINVHGSILPLWRGAAPIQRSILAGDNKTGITIIRMSVKLDAGDILKVASLPIKSNDTTASMCEKLAKLGSKILISCLKNIANNTVITQKQNHEFASYAKKLKKEEARINWKHSAKYIERSIRAFNPWPISYFRTGNNNIKVWKSSVSEVNSKESAGTIIQMDKTGIYVATGDGILILESLQVPGKKIALVQDILNTQANWLKIGTKLD</sequence>
<evidence type="ECO:0000256" key="4">
    <source>
        <dbReference type="ARBA" id="ARBA00016014"/>
    </source>
</evidence>
<dbReference type="InterPro" id="IPR001555">
    <property type="entry name" value="GART_AS"/>
</dbReference>
<dbReference type="Proteomes" id="UP000053784">
    <property type="component" value="Unassembled WGS sequence"/>
</dbReference>
<dbReference type="NCBIfam" id="TIGR00460">
    <property type="entry name" value="fmt"/>
    <property type="match status" value="1"/>
</dbReference>
<dbReference type="Gene3D" id="3.40.50.170">
    <property type="entry name" value="Formyl transferase, N-terminal domain"/>
    <property type="match status" value="1"/>
</dbReference>
<dbReference type="InterPro" id="IPR005793">
    <property type="entry name" value="Formyl_trans_C"/>
</dbReference>
<keyword evidence="5 8" id="KW-0808">Transferase</keyword>
<feature type="binding site" evidence="8">
    <location>
        <begin position="113"/>
        <end position="116"/>
    </location>
    <ligand>
        <name>(6S)-5,6,7,8-tetrahydrofolate</name>
        <dbReference type="ChEBI" id="CHEBI:57453"/>
    </ligand>
</feature>
<dbReference type="GO" id="GO:0004479">
    <property type="term" value="F:methionyl-tRNA formyltransferase activity"/>
    <property type="evidence" value="ECO:0007669"/>
    <property type="project" value="UniProtKB-UniRule"/>
</dbReference>
<protein>
    <recommendedName>
        <fullName evidence="4 8">Methionyl-tRNA formyltransferase</fullName>
        <ecNumber evidence="3 8">2.1.2.9</ecNumber>
    </recommendedName>
</protein>
<evidence type="ECO:0000256" key="7">
    <source>
        <dbReference type="ARBA" id="ARBA00048558"/>
    </source>
</evidence>
<evidence type="ECO:0000313" key="12">
    <source>
        <dbReference type="Proteomes" id="UP000053784"/>
    </source>
</evidence>
<dbReference type="SUPFAM" id="SSF53328">
    <property type="entry name" value="Formyltransferase"/>
    <property type="match status" value="1"/>
</dbReference>
<keyword evidence="12" id="KW-1185">Reference proteome</keyword>
<evidence type="ECO:0000256" key="6">
    <source>
        <dbReference type="ARBA" id="ARBA00022917"/>
    </source>
</evidence>
<gene>
    <name evidence="8 11" type="primary">fmt</name>
    <name evidence="11" type="ORF">CF67_03005</name>
</gene>
<dbReference type="AlphaFoldDB" id="A0A084CN87"/>
<evidence type="ECO:0000259" key="10">
    <source>
        <dbReference type="Pfam" id="PF02911"/>
    </source>
</evidence>
<dbReference type="Pfam" id="PF00551">
    <property type="entry name" value="Formyl_trans_N"/>
    <property type="match status" value="1"/>
</dbReference>
<dbReference type="OrthoDB" id="9802815at2"/>
<name>A0A084CN87_9GAMM</name>
<evidence type="ECO:0000256" key="2">
    <source>
        <dbReference type="ARBA" id="ARBA00010699"/>
    </source>
</evidence>
<dbReference type="InterPro" id="IPR011034">
    <property type="entry name" value="Formyl_transferase-like_C_sf"/>
</dbReference>
<dbReference type="Gene3D" id="3.10.25.10">
    <property type="entry name" value="Formyl transferase, C-terminal domain"/>
    <property type="match status" value="1"/>
</dbReference>